<dbReference type="RefSeq" id="WP_338004339.1">
    <property type="nucleotide sequence ID" value="NZ_JAOPKA010000008.1"/>
</dbReference>
<dbReference type="SUPFAM" id="SSF51905">
    <property type="entry name" value="FAD/NAD(P)-binding domain"/>
    <property type="match status" value="1"/>
</dbReference>
<proteinExistence type="inferred from homology"/>
<evidence type="ECO:0000256" key="2">
    <source>
        <dbReference type="ARBA" id="ARBA00010790"/>
    </source>
</evidence>
<keyword evidence="5" id="KW-0560">Oxidoreductase</keyword>
<keyword evidence="3" id="KW-0285">Flavoprotein</keyword>
<dbReference type="GO" id="GO:0016614">
    <property type="term" value="F:oxidoreductase activity, acting on CH-OH group of donors"/>
    <property type="evidence" value="ECO:0007669"/>
    <property type="project" value="InterPro"/>
</dbReference>
<dbReference type="Gene3D" id="3.50.50.60">
    <property type="entry name" value="FAD/NAD(P)-binding domain"/>
    <property type="match status" value="2"/>
</dbReference>
<dbReference type="GO" id="GO:0050660">
    <property type="term" value="F:flavin adenine dinucleotide binding"/>
    <property type="evidence" value="ECO:0007669"/>
    <property type="project" value="InterPro"/>
</dbReference>
<dbReference type="Pfam" id="PF00732">
    <property type="entry name" value="GMC_oxred_N"/>
    <property type="match status" value="1"/>
</dbReference>
<dbReference type="InterPro" id="IPR036188">
    <property type="entry name" value="FAD/NAD-bd_sf"/>
</dbReference>
<evidence type="ECO:0000256" key="1">
    <source>
        <dbReference type="ARBA" id="ARBA00001974"/>
    </source>
</evidence>
<comment type="cofactor">
    <cofactor evidence="1">
        <name>FAD</name>
        <dbReference type="ChEBI" id="CHEBI:57692"/>
    </cofactor>
</comment>
<feature type="domain" description="4Fe-4S ferredoxin-type" evidence="6">
    <location>
        <begin position="206"/>
        <end position="236"/>
    </location>
</feature>
<keyword evidence="4" id="KW-0274">FAD</keyword>
<dbReference type="AlphaFoldDB" id="A0AAP2YZT3"/>
<comment type="caution">
    <text evidence="7">The sequence shown here is derived from an EMBL/GenBank/DDBJ whole genome shotgun (WGS) entry which is preliminary data.</text>
</comment>
<dbReference type="InterPro" id="IPR017896">
    <property type="entry name" value="4Fe4S_Fe-S-bd"/>
</dbReference>
<evidence type="ECO:0000256" key="5">
    <source>
        <dbReference type="ARBA" id="ARBA00023002"/>
    </source>
</evidence>
<dbReference type="SUPFAM" id="SSF54373">
    <property type="entry name" value="FAD-linked reductases, C-terminal domain"/>
    <property type="match status" value="1"/>
</dbReference>
<dbReference type="InterPro" id="IPR000172">
    <property type="entry name" value="GMC_OxRdtase_N"/>
</dbReference>
<name>A0AAP2YZT3_9EURY</name>
<evidence type="ECO:0000313" key="7">
    <source>
        <dbReference type="EMBL" id="MCU4742516.1"/>
    </source>
</evidence>
<dbReference type="EMBL" id="JAOPKA010000008">
    <property type="protein sequence ID" value="MCU4742516.1"/>
    <property type="molecule type" value="Genomic_DNA"/>
</dbReference>
<evidence type="ECO:0000256" key="3">
    <source>
        <dbReference type="ARBA" id="ARBA00022630"/>
    </source>
</evidence>
<dbReference type="InterPro" id="IPR006076">
    <property type="entry name" value="FAD-dep_OxRdtase"/>
</dbReference>
<evidence type="ECO:0000313" key="8">
    <source>
        <dbReference type="Proteomes" id="UP001321018"/>
    </source>
</evidence>
<dbReference type="InterPro" id="IPR007867">
    <property type="entry name" value="GMC_OxRtase_C"/>
</dbReference>
<dbReference type="Pfam" id="PF05199">
    <property type="entry name" value="GMC_oxred_C"/>
    <property type="match status" value="1"/>
</dbReference>
<comment type="similarity">
    <text evidence="2">Belongs to the GMC oxidoreductase family.</text>
</comment>
<evidence type="ECO:0000256" key="4">
    <source>
        <dbReference type="ARBA" id="ARBA00022827"/>
    </source>
</evidence>
<dbReference type="Proteomes" id="UP001321018">
    <property type="component" value="Unassembled WGS sequence"/>
</dbReference>
<accession>A0AAP2YZT3</accession>
<dbReference type="Pfam" id="PF01266">
    <property type="entry name" value="DAO"/>
    <property type="match status" value="1"/>
</dbReference>
<dbReference type="InterPro" id="IPR051473">
    <property type="entry name" value="P2Ox-like"/>
</dbReference>
<dbReference type="PROSITE" id="PS51379">
    <property type="entry name" value="4FE4S_FER_2"/>
    <property type="match status" value="1"/>
</dbReference>
<dbReference type="PANTHER" id="PTHR42784:SF1">
    <property type="entry name" value="PYRANOSE 2-OXIDASE"/>
    <property type="match status" value="1"/>
</dbReference>
<gene>
    <name evidence="7" type="ORF">OB960_14050</name>
</gene>
<dbReference type="PANTHER" id="PTHR42784">
    <property type="entry name" value="PYRANOSE 2-OXIDASE"/>
    <property type="match status" value="1"/>
</dbReference>
<dbReference type="PROSITE" id="PS00221">
    <property type="entry name" value="MIP"/>
    <property type="match status" value="1"/>
</dbReference>
<protein>
    <submittedName>
        <fullName evidence="7">FAD-dependent oxidoreductase</fullName>
    </submittedName>
</protein>
<evidence type="ECO:0000259" key="6">
    <source>
        <dbReference type="PROSITE" id="PS51379"/>
    </source>
</evidence>
<dbReference type="InterPro" id="IPR022357">
    <property type="entry name" value="MIP_CS"/>
</dbReference>
<organism evidence="7 8">
    <name type="scientific">Natronoglomus mannanivorans</name>
    <dbReference type="NCBI Taxonomy" id="2979990"/>
    <lineage>
        <taxon>Archaea</taxon>
        <taxon>Methanobacteriati</taxon>
        <taxon>Methanobacteriota</taxon>
        <taxon>Stenosarchaea group</taxon>
        <taxon>Halobacteria</taxon>
        <taxon>Halobacteriales</taxon>
        <taxon>Natrialbaceae</taxon>
        <taxon>Natronoglomus</taxon>
    </lineage>
</organism>
<sequence>MSVLPTATSVTDEVDRSPSERVDVCVVGSGPAGALAAYSLAERGHDVVVLEAGPRFSFEDRLRRMERFLRPAFDWVDVWEMGGDRDAYASTGELHYPLNTTRVKGVGGTTLHWLGLVPRYHEKDFEMDSRYGLGEDWPISYDDLRPYYAAVEREMGVAGAADNPFEPPRESPFPMDAFPPSYADSLFGTACEALEIAMHSIPQARNSEAYDGRSQCVGYGTCDPVCPSGAKYTAEVHVAKAEAEGARVIDRAPVQRLEHDESGERLEAVEYATPDGETHRQEARQVVLACGAIETPRLLLLSESDEYPDGLANSSGAAGRYLMEHPFAGTDALLMEETRQNHVGFMTSECHQFYDHDDSTPGSLKLEFINNAEPAPVEIALRDGSWGDDLVGAIRRGSGNSLRIGALVEQLPREENRVQLDTSRTDDHGNPVPEIVWSVGDHAIETMRYAQRIQRRIFNEMGARITGQTDPHNPGAARHPMGTTRMGADPETSVVDARLRTHDIENLTIASSSVFTTGGAMNPTLTIGALSLLAAEYVDEDL</sequence>
<reference evidence="7" key="1">
    <citation type="submission" date="2022-09" db="EMBL/GenBank/DDBJ databases">
        <title>Enrichment on poylsaccharides allowed isolation of novel metabolic and taxonomic groups of Haloarchaea.</title>
        <authorList>
            <person name="Sorokin D.Y."/>
            <person name="Elcheninov A.G."/>
            <person name="Khizhniak T.V."/>
            <person name="Kolganova T.V."/>
            <person name="Kublanov I.V."/>
        </authorList>
    </citation>
    <scope>NUCLEOTIDE SEQUENCE</scope>
    <source>
        <strain evidence="7">AArc-xg1-1</strain>
    </source>
</reference>